<evidence type="ECO:0000256" key="9">
    <source>
        <dbReference type="ARBA" id="ARBA00022801"/>
    </source>
</evidence>
<evidence type="ECO:0000256" key="12">
    <source>
        <dbReference type="ARBA" id="ARBA00045850"/>
    </source>
</evidence>
<keyword evidence="9" id="KW-0378">Hydrolase</keyword>
<dbReference type="PANTHER" id="PTHR22930">
    <property type="match status" value="1"/>
</dbReference>
<name>A0ABY7F9X0_MYAAR</name>
<evidence type="ECO:0000256" key="10">
    <source>
        <dbReference type="ARBA" id="ARBA00023242"/>
    </source>
</evidence>
<dbReference type="InterPro" id="IPR026103">
    <property type="entry name" value="HARBI1_animal"/>
</dbReference>
<keyword evidence="10" id="KW-0539">Nucleus</keyword>
<dbReference type="PRINTS" id="PR02086">
    <property type="entry name" value="PUTNUCHARBI1"/>
</dbReference>
<gene>
    <name evidence="14" type="ORF">MAR_032385</name>
</gene>
<evidence type="ECO:0000313" key="15">
    <source>
        <dbReference type="Proteomes" id="UP001164746"/>
    </source>
</evidence>
<organism evidence="14 15">
    <name type="scientific">Mya arenaria</name>
    <name type="common">Soft-shell clam</name>
    <dbReference type="NCBI Taxonomy" id="6604"/>
    <lineage>
        <taxon>Eukaryota</taxon>
        <taxon>Metazoa</taxon>
        <taxon>Spiralia</taxon>
        <taxon>Lophotrochozoa</taxon>
        <taxon>Mollusca</taxon>
        <taxon>Bivalvia</taxon>
        <taxon>Autobranchia</taxon>
        <taxon>Heteroconchia</taxon>
        <taxon>Euheterodonta</taxon>
        <taxon>Imparidentia</taxon>
        <taxon>Neoheterodontei</taxon>
        <taxon>Myida</taxon>
        <taxon>Myoidea</taxon>
        <taxon>Myidae</taxon>
        <taxon>Mya</taxon>
    </lineage>
</organism>
<evidence type="ECO:0000256" key="1">
    <source>
        <dbReference type="ARBA" id="ARBA00001968"/>
    </source>
</evidence>
<dbReference type="Pfam" id="PF13359">
    <property type="entry name" value="DDE_Tnp_4"/>
    <property type="match status" value="1"/>
</dbReference>
<comment type="cofactor">
    <cofactor evidence="1">
        <name>a divalent metal cation</name>
        <dbReference type="ChEBI" id="CHEBI:60240"/>
    </cofactor>
</comment>
<keyword evidence="8" id="KW-0479">Metal-binding</keyword>
<evidence type="ECO:0000256" key="8">
    <source>
        <dbReference type="ARBA" id="ARBA00022723"/>
    </source>
</evidence>
<protein>
    <recommendedName>
        <fullName evidence="5">Putative nuclease HARBI1</fullName>
    </recommendedName>
    <alternativeName>
        <fullName evidence="11">Harbinger transposase-derived nuclease</fullName>
    </alternativeName>
</protein>
<evidence type="ECO:0000256" key="11">
    <source>
        <dbReference type="ARBA" id="ARBA00030126"/>
    </source>
</evidence>
<dbReference type="InterPro" id="IPR027806">
    <property type="entry name" value="HARBI1_dom"/>
</dbReference>
<dbReference type="Proteomes" id="UP001164746">
    <property type="component" value="Chromosome 10"/>
</dbReference>
<comment type="function">
    <text evidence="12">Transposase-derived protein that may have nuclease activity. Does not have transposase activity.</text>
</comment>
<feature type="domain" description="DDE Tnp4" evidence="13">
    <location>
        <begin position="145"/>
        <end position="295"/>
    </location>
</feature>
<evidence type="ECO:0000256" key="3">
    <source>
        <dbReference type="ARBA" id="ARBA00004496"/>
    </source>
</evidence>
<evidence type="ECO:0000256" key="5">
    <source>
        <dbReference type="ARBA" id="ARBA00015519"/>
    </source>
</evidence>
<comment type="similarity">
    <text evidence="4">Belongs to the HARBI1 family.</text>
</comment>
<dbReference type="InterPro" id="IPR045249">
    <property type="entry name" value="HARBI1-like"/>
</dbReference>
<dbReference type="PANTHER" id="PTHR22930:SF85">
    <property type="entry name" value="GH03217P-RELATED"/>
    <property type="match status" value="1"/>
</dbReference>
<keyword evidence="6" id="KW-0963">Cytoplasm</keyword>
<proteinExistence type="inferred from homology"/>
<dbReference type="EMBL" id="CP111021">
    <property type="protein sequence ID" value="WAR17791.1"/>
    <property type="molecule type" value="Genomic_DNA"/>
</dbReference>
<keyword evidence="7" id="KW-0540">Nuclease</keyword>
<accession>A0ABY7F9X0</accession>
<sequence>MAAIGILNLHKRRNAVDRIYRERLTLTNLRDTDIESRYRLDRESIVYLMRLIGGDIRKSGRGRSIDPETQVLVTLRYMAKGDFYSETGDVHGVSRSSVCRIIHNVVTSINKRLHNIRFPRTNEDILHTKVMFQRSCGLPNCLGAVDGTLVPIIAPKQNEEAFVSRTGCHALNVQAVADADMRFTDVVCRWTGASHDEMVFDNCGLKEHLEATNIGYLLGDSGYPLKPFLMTPYLHPGSPAEERFNKAHKRGRVVVERSFGVLKARFRCLSKSGGCLPFAPEKSANIILCCFKLHNLCLERGLPLPDISSDNDDSQTPGEFINECGRGGIQRRNELTQLFSR</sequence>
<evidence type="ECO:0000256" key="6">
    <source>
        <dbReference type="ARBA" id="ARBA00022490"/>
    </source>
</evidence>
<evidence type="ECO:0000256" key="4">
    <source>
        <dbReference type="ARBA" id="ARBA00006958"/>
    </source>
</evidence>
<keyword evidence="15" id="KW-1185">Reference proteome</keyword>
<evidence type="ECO:0000256" key="2">
    <source>
        <dbReference type="ARBA" id="ARBA00004123"/>
    </source>
</evidence>
<comment type="subcellular location">
    <subcellularLocation>
        <location evidence="3">Cytoplasm</location>
    </subcellularLocation>
    <subcellularLocation>
        <location evidence="2">Nucleus</location>
    </subcellularLocation>
</comment>
<evidence type="ECO:0000259" key="13">
    <source>
        <dbReference type="Pfam" id="PF13359"/>
    </source>
</evidence>
<reference evidence="14" key="1">
    <citation type="submission" date="2022-11" db="EMBL/GenBank/DDBJ databases">
        <title>Centuries of genome instability and evolution in soft-shell clam transmissible cancer (bioRxiv).</title>
        <authorList>
            <person name="Hart S.F.M."/>
            <person name="Yonemitsu M.A."/>
            <person name="Giersch R.M."/>
            <person name="Beal B.F."/>
            <person name="Arriagada G."/>
            <person name="Davis B.W."/>
            <person name="Ostrander E.A."/>
            <person name="Goff S.P."/>
            <person name="Metzger M.J."/>
        </authorList>
    </citation>
    <scope>NUCLEOTIDE SEQUENCE</scope>
    <source>
        <strain evidence="14">MELC-2E11</strain>
        <tissue evidence="14">Siphon/mantle</tissue>
    </source>
</reference>
<evidence type="ECO:0000313" key="14">
    <source>
        <dbReference type="EMBL" id="WAR17791.1"/>
    </source>
</evidence>
<evidence type="ECO:0000256" key="7">
    <source>
        <dbReference type="ARBA" id="ARBA00022722"/>
    </source>
</evidence>